<keyword evidence="5 8" id="KW-0520">NAD</keyword>
<comment type="similarity">
    <text evidence="7">Belongs to the ARTD/PARP family.</text>
</comment>
<dbReference type="Pfam" id="PF23254">
    <property type="entry name" value="KH_PARP14_8"/>
    <property type="match status" value="1"/>
</dbReference>
<dbReference type="Gene3D" id="3.90.228.10">
    <property type="match status" value="1"/>
</dbReference>
<dbReference type="InterPro" id="IPR057048">
    <property type="entry name" value="PARP14_KH_6"/>
</dbReference>
<dbReference type="SUPFAM" id="SSF52949">
    <property type="entry name" value="Macro domain-like"/>
    <property type="match status" value="3"/>
</dbReference>
<evidence type="ECO:0000256" key="6">
    <source>
        <dbReference type="ARBA" id="ARBA00023242"/>
    </source>
</evidence>
<dbReference type="InterPro" id="IPR012677">
    <property type="entry name" value="Nucleotide-bd_a/b_plait_sf"/>
</dbReference>
<dbReference type="GO" id="GO:0003714">
    <property type="term" value="F:transcription corepressor activity"/>
    <property type="evidence" value="ECO:0000318"/>
    <property type="project" value="GO_Central"/>
</dbReference>
<evidence type="ECO:0000256" key="8">
    <source>
        <dbReference type="RuleBase" id="RU362114"/>
    </source>
</evidence>
<dbReference type="InterPro" id="IPR002589">
    <property type="entry name" value="Macro_dom"/>
</dbReference>
<keyword evidence="4" id="KW-0548">Nucleotidyltransferase</keyword>
<dbReference type="SUPFAM" id="SSF117839">
    <property type="entry name" value="WWE domain"/>
    <property type="match status" value="1"/>
</dbReference>
<evidence type="ECO:0000256" key="2">
    <source>
        <dbReference type="ARBA" id="ARBA00022676"/>
    </source>
</evidence>
<dbReference type="PROSITE" id="PS51154">
    <property type="entry name" value="MACRO"/>
    <property type="match status" value="3"/>
</dbReference>
<feature type="region of interest" description="Disordered" evidence="9">
    <location>
        <begin position="128"/>
        <end position="168"/>
    </location>
</feature>
<keyword evidence="3 8" id="KW-0808">Transferase</keyword>
<feature type="compositionally biased region" description="Gly residues" evidence="9">
    <location>
        <begin position="1"/>
        <end position="11"/>
    </location>
</feature>
<dbReference type="Pfam" id="PF23248">
    <property type="entry name" value="KH_PARP14_2"/>
    <property type="match status" value="1"/>
</dbReference>
<dbReference type="GeneTree" id="ENSGT00940000154311"/>
<dbReference type="InterPro" id="IPR057051">
    <property type="entry name" value="PARP14_RPM_1"/>
</dbReference>
<dbReference type="InterPro" id="IPR057050">
    <property type="entry name" value="RRM_PARP14_2"/>
</dbReference>
<dbReference type="GO" id="GO:0005634">
    <property type="term" value="C:nucleus"/>
    <property type="evidence" value="ECO:0000318"/>
    <property type="project" value="GO_Central"/>
</dbReference>
<dbReference type="Pfam" id="PF22005">
    <property type="entry name" value="WWE_1"/>
    <property type="match status" value="1"/>
</dbReference>
<dbReference type="Gene3D" id="3.30.720.50">
    <property type="match status" value="1"/>
</dbReference>
<dbReference type="CDD" id="cd12547">
    <property type="entry name" value="RRM1_2_PAR10"/>
    <property type="match status" value="1"/>
</dbReference>
<feature type="domain" description="Macro" evidence="11">
    <location>
        <begin position="895"/>
        <end position="1080"/>
    </location>
</feature>
<dbReference type="InterPro" id="IPR037197">
    <property type="entry name" value="WWE_dom_sf"/>
</dbReference>
<dbReference type="Pfam" id="PF23249">
    <property type="entry name" value="KH_PARP14_3"/>
    <property type="match status" value="1"/>
</dbReference>
<dbReference type="SUPFAM" id="SSF56399">
    <property type="entry name" value="ADP-ribosylation"/>
    <property type="match status" value="1"/>
</dbReference>
<feature type="domain" description="PARP catalytic" evidence="10">
    <location>
        <begin position="1706"/>
        <end position="1902"/>
    </location>
</feature>
<evidence type="ECO:0000256" key="9">
    <source>
        <dbReference type="SAM" id="MobiDB-lite"/>
    </source>
</evidence>
<keyword evidence="13" id="KW-1185">Reference proteome</keyword>
<evidence type="ECO:0000256" key="7">
    <source>
        <dbReference type="ARBA" id="ARBA00024347"/>
    </source>
</evidence>
<dbReference type="InterPro" id="IPR012317">
    <property type="entry name" value="Poly(ADP-ribose)pol_cat_dom"/>
</dbReference>
<dbReference type="Pfam" id="PF01661">
    <property type="entry name" value="Macro"/>
    <property type="match status" value="3"/>
</dbReference>
<dbReference type="Bgee" id="ENSOANG00000047055">
    <property type="expression patterns" value="Expressed in liver and 7 other cell types or tissues"/>
</dbReference>
<dbReference type="Pfam" id="PF23253">
    <property type="entry name" value="KH_PARP14_6"/>
    <property type="match status" value="1"/>
</dbReference>
<dbReference type="InParanoid" id="A0A6I8P5Y4"/>
<evidence type="ECO:0000256" key="1">
    <source>
        <dbReference type="ARBA" id="ARBA00004123"/>
    </source>
</evidence>
<evidence type="ECO:0000259" key="10">
    <source>
        <dbReference type="PROSITE" id="PS51059"/>
    </source>
</evidence>
<dbReference type="InterPro" id="IPR057046">
    <property type="entry name" value="PARP14_KH_4"/>
</dbReference>
<evidence type="ECO:0000259" key="11">
    <source>
        <dbReference type="PROSITE" id="PS51154"/>
    </source>
</evidence>
<accession>A0A6I8P5Y4</accession>
<dbReference type="InterPro" id="IPR043472">
    <property type="entry name" value="Macro_dom-like"/>
</dbReference>
<dbReference type="InterPro" id="IPR057047">
    <property type="entry name" value="PARP14_KH_5"/>
</dbReference>
<feature type="compositionally biased region" description="Basic and acidic residues" evidence="9">
    <location>
        <begin position="129"/>
        <end position="138"/>
    </location>
</feature>
<feature type="domain" description="Macro" evidence="11">
    <location>
        <begin position="1102"/>
        <end position="1290"/>
    </location>
</feature>
<evidence type="ECO:0000256" key="4">
    <source>
        <dbReference type="ARBA" id="ARBA00022695"/>
    </source>
</evidence>
<dbReference type="InterPro" id="IPR052056">
    <property type="entry name" value="Mono-ARTD/PARP"/>
</dbReference>
<evidence type="ECO:0000313" key="12">
    <source>
        <dbReference type="Ensembl" id="ENSOANP00000048328.1"/>
    </source>
</evidence>
<feature type="domain" description="Macro" evidence="11">
    <location>
        <begin position="1312"/>
        <end position="1483"/>
    </location>
</feature>
<dbReference type="GO" id="GO:0005737">
    <property type="term" value="C:cytoplasm"/>
    <property type="evidence" value="ECO:0000318"/>
    <property type="project" value="GO_Central"/>
</dbReference>
<evidence type="ECO:0000256" key="3">
    <source>
        <dbReference type="ARBA" id="ARBA00022679"/>
    </source>
</evidence>
<dbReference type="SMART" id="SM00506">
    <property type="entry name" value="A1pp"/>
    <property type="match status" value="3"/>
</dbReference>
<dbReference type="CDD" id="cd12300">
    <property type="entry name" value="RRM1_PAR14"/>
    <property type="match status" value="1"/>
</dbReference>
<dbReference type="GO" id="GO:0010629">
    <property type="term" value="P:negative regulation of gene expression"/>
    <property type="evidence" value="ECO:0000318"/>
    <property type="project" value="GO_Central"/>
</dbReference>
<dbReference type="EC" id="2.4.2.-" evidence="8"/>
<dbReference type="CDD" id="cd02907">
    <property type="entry name" value="Macro_Af1521_BAL-like"/>
    <property type="match status" value="1"/>
</dbReference>
<keyword evidence="6" id="KW-0539">Nucleus</keyword>
<dbReference type="InterPro" id="IPR057044">
    <property type="entry name" value="PARP14_KH_1"/>
</dbReference>
<proteinExistence type="inferred from homology"/>
<reference evidence="12" key="3">
    <citation type="submission" date="2025-09" db="UniProtKB">
        <authorList>
            <consortium name="Ensembl"/>
        </authorList>
    </citation>
    <scope>IDENTIFICATION</scope>
    <source>
        <strain evidence="12">Glennie</strain>
    </source>
</reference>
<feature type="region of interest" description="Disordered" evidence="9">
    <location>
        <begin position="1"/>
        <end position="58"/>
    </location>
</feature>
<feature type="compositionally biased region" description="Basic and acidic residues" evidence="9">
    <location>
        <begin position="12"/>
        <end position="22"/>
    </location>
</feature>
<dbReference type="Gene3D" id="3.30.70.330">
    <property type="match status" value="3"/>
</dbReference>
<keyword evidence="2 8" id="KW-0328">Glycosyltransferase</keyword>
<dbReference type="PANTHER" id="PTHR14453:SF89">
    <property type="entry name" value="PROTEIN MONO-ADP-RIBOSYLTRANSFERASE PARP14"/>
    <property type="match status" value="1"/>
</dbReference>
<dbReference type="GO" id="GO:0003950">
    <property type="term" value="F:NAD+ poly-ADP-ribosyltransferase activity"/>
    <property type="evidence" value="ECO:0000318"/>
    <property type="project" value="GO_Central"/>
</dbReference>
<dbReference type="Gene3D" id="3.40.220.10">
    <property type="entry name" value="Leucine Aminopeptidase, subunit E, domain 1"/>
    <property type="match status" value="3"/>
</dbReference>
<evidence type="ECO:0000313" key="13">
    <source>
        <dbReference type="Proteomes" id="UP000002279"/>
    </source>
</evidence>
<dbReference type="InterPro" id="IPR057045">
    <property type="entry name" value="PARP14_KH_3"/>
</dbReference>
<dbReference type="InterPro" id="IPR057043">
    <property type="entry name" value="PARP14_KH_2"/>
</dbReference>
<dbReference type="InterPro" id="IPR034464">
    <property type="entry name" value="PAR10_RRM1_2"/>
</dbReference>
<dbReference type="OMA" id="KCFSRTA"/>
<dbReference type="Proteomes" id="UP000002279">
    <property type="component" value="Chromosome 1"/>
</dbReference>
<dbReference type="CDD" id="cd01439">
    <property type="entry name" value="TCCD_inducible_PARP_like"/>
    <property type="match status" value="1"/>
</dbReference>
<evidence type="ECO:0000256" key="5">
    <source>
        <dbReference type="ARBA" id="ARBA00023027"/>
    </source>
</evidence>
<dbReference type="Pfam" id="PF23251">
    <property type="entry name" value="KH_PARP14_4"/>
    <property type="match status" value="1"/>
</dbReference>
<dbReference type="FunCoup" id="A0A6I8P5Y4">
    <property type="interactions" value="1680"/>
</dbReference>
<gene>
    <name evidence="12" type="primary">LOC103166668</name>
</gene>
<dbReference type="FunFam" id="3.90.228.10:FF:000008">
    <property type="entry name" value="Poly [ADP-ribose] polymerase"/>
    <property type="match status" value="1"/>
</dbReference>
<dbReference type="InterPro" id="IPR057049">
    <property type="entry name" value="PARP14_KH_8"/>
</dbReference>
<reference evidence="12 13" key="1">
    <citation type="journal article" date="2008" name="Nature">
        <title>Genome analysis of the platypus reveals unique signatures of evolution.</title>
        <authorList>
            <person name="Warren W.C."/>
            <person name="Hillier L.W."/>
            <person name="Marshall Graves J.A."/>
            <person name="Birney E."/>
            <person name="Ponting C.P."/>
            <person name="Grutzner F."/>
            <person name="Belov K."/>
            <person name="Miller W."/>
            <person name="Clarke L."/>
            <person name="Chinwalla A.T."/>
            <person name="Yang S.P."/>
            <person name="Heger A."/>
            <person name="Locke D.P."/>
            <person name="Miethke P."/>
            <person name="Waters P.D."/>
            <person name="Veyrunes F."/>
            <person name="Fulton L."/>
            <person name="Fulton B."/>
            <person name="Graves T."/>
            <person name="Wallis J."/>
            <person name="Puente X.S."/>
            <person name="Lopez-Otin C."/>
            <person name="Ordonez G.R."/>
            <person name="Eichler E.E."/>
            <person name="Chen L."/>
            <person name="Cheng Z."/>
            <person name="Deakin J.E."/>
            <person name="Alsop A."/>
            <person name="Thompson K."/>
            <person name="Kirby P."/>
            <person name="Papenfuss A.T."/>
            <person name="Wakefield M.J."/>
            <person name="Olender T."/>
            <person name="Lancet D."/>
            <person name="Huttley G.A."/>
            <person name="Smit A.F."/>
            <person name="Pask A."/>
            <person name="Temple-Smith P."/>
            <person name="Batzer M.A."/>
            <person name="Walker J.A."/>
            <person name="Konkel M.K."/>
            <person name="Harris R.S."/>
            <person name="Whittington C.M."/>
            <person name="Wong E.S."/>
            <person name="Gemmell N.J."/>
            <person name="Buschiazzo E."/>
            <person name="Vargas Jentzsch I.M."/>
            <person name="Merkel A."/>
            <person name="Schmitz J."/>
            <person name="Zemann A."/>
            <person name="Churakov G."/>
            <person name="Kriegs J.O."/>
            <person name="Brosius J."/>
            <person name="Murchison E.P."/>
            <person name="Sachidanandam R."/>
            <person name="Smith C."/>
            <person name="Hannon G.J."/>
            <person name="Tsend-Ayush E."/>
            <person name="McMillan D."/>
            <person name="Attenborough R."/>
            <person name="Rens W."/>
            <person name="Ferguson-Smith M."/>
            <person name="Lefevre C.M."/>
            <person name="Sharp J.A."/>
            <person name="Nicholas K.R."/>
            <person name="Ray D.A."/>
            <person name="Kube M."/>
            <person name="Reinhardt R."/>
            <person name="Pringle T.H."/>
            <person name="Taylor J."/>
            <person name="Jones R.C."/>
            <person name="Nixon B."/>
            <person name="Dacheux J.L."/>
            <person name="Niwa H."/>
            <person name="Sekita Y."/>
            <person name="Huang X."/>
            <person name="Stark A."/>
            <person name="Kheradpour P."/>
            <person name="Kellis M."/>
            <person name="Flicek P."/>
            <person name="Chen Y."/>
            <person name="Webber C."/>
            <person name="Hardison R."/>
            <person name="Nelson J."/>
            <person name="Hallsworth-Pepin K."/>
            <person name="Delehaunty K."/>
            <person name="Markovic C."/>
            <person name="Minx P."/>
            <person name="Feng Y."/>
            <person name="Kremitzki C."/>
            <person name="Mitreva M."/>
            <person name="Glasscock J."/>
            <person name="Wylie T."/>
            <person name="Wohldmann P."/>
            <person name="Thiru P."/>
            <person name="Nhan M.N."/>
            <person name="Pohl C.S."/>
            <person name="Smith S.M."/>
            <person name="Hou S."/>
            <person name="Nefedov M."/>
            <person name="de Jong P.J."/>
            <person name="Renfree M.B."/>
            <person name="Mardis E.R."/>
            <person name="Wilson R.K."/>
        </authorList>
    </citation>
    <scope>NUCLEOTIDE SEQUENCE [LARGE SCALE GENOMIC DNA]</scope>
    <source>
        <strain evidence="12 13">Glennie</strain>
    </source>
</reference>
<dbReference type="Pfam" id="PF00644">
    <property type="entry name" value="PARP"/>
    <property type="match status" value="1"/>
</dbReference>
<dbReference type="PANTHER" id="PTHR14453">
    <property type="entry name" value="PARP/ZINC FINGER CCCH TYPE DOMAIN CONTAINING PROTEIN"/>
    <property type="match status" value="1"/>
</dbReference>
<organism evidence="12 13">
    <name type="scientific">Ornithorhynchus anatinus</name>
    <name type="common">Duckbill platypus</name>
    <dbReference type="NCBI Taxonomy" id="9258"/>
    <lineage>
        <taxon>Eukaryota</taxon>
        <taxon>Metazoa</taxon>
        <taxon>Chordata</taxon>
        <taxon>Craniata</taxon>
        <taxon>Vertebrata</taxon>
        <taxon>Euteleostomi</taxon>
        <taxon>Mammalia</taxon>
        <taxon>Monotremata</taxon>
        <taxon>Ornithorhynchidae</taxon>
        <taxon>Ornithorhynchus</taxon>
    </lineage>
</organism>
<dbReference type="Pfam" id="PF23245">
    <property type="entry name" value="RRM_PARP14_2"/>
    <property type="match status" value="1"/>
</dbReference>
<dbReference type="Pfam" id="PF23085">
    <property type="entry name" value="RRM_PARP14_3"/>
    <property type="match status" value="1"/>
</dbReference>
<dbReference type="Ensembl" id="ENSOANT00000073984.1">
    <property type="protein sequence ID" value="ENSOANP00000048328.1"/>
    <property type="gene ID" value="ENSOANG00000047055.1"/>
</dbReference>
<dbReference type="Pfam" id="PF23252">
    <property type="entry name" value="KH_PARP14_5"/>
    <property type="match status" value="1"/>
</dbReference>
<dbReference type="InterPro" id="IPR054596">
    <property type="entry name" value="PARP14_WWE"/>
</dbReference>
<name>A0A6I8P5Y4_ORNAN</name>
<dbReference type="Pfam" id="PF23084">
    <property type="entry name" value="KH_PARP14_1"/>
    <property type="match status" value="1"/>
</dbReference>
<dbReference type="GO" id="GO:0060336">
    <property type="term" value="P:negative regulation of type II interferon-mediated signaling pathway"/>
    <property type="evidence" value="ECO:0000318"/>
    <property type="project" value="GO_Central"/>
</dbReference>
<comment type="subcellular location">
    <subcellularLocation>
        <location evidence="1">Nucleus</location>
    </subcellularLocation>
</comment>
<protein>
    <recommendedName>
        <fullName evidence="8">Poly [ADP-ribose] polymerase</fullName>
        <shortName evidence="8">PARP</shortName>
        <ecNumber evidence="8">2.4.2.-</ecNumber>
    </recommendedName>
</protein>
<dbReference type="GO" id="GO:0016779">
    <property type="term" value="F:nucleotidyltransferase activity"/>
    <property type="evidence" value="ECO:0007669"/>
    <property type="project" value="UniProtKB-KW"/>
</dbReference>
<sequence length="1902" mass="206522">MGGIGEGWGRGGDPRVPGKETESGPVEEEPAGSEERASPTMEPPDPFPLLVEGPWGPRPPKKLLNKLRLYFQSGRRSGGGECVLRLQPGDPPTLLVLFAQDHVRSRVLQQAKHEAVLLDEETVRFSVRLPDHHRETPRETTPAQESTPDDAAPNPGAPGVGTEGTEEAAAGTAVVVVSAVGVEEPPQTLVELYFESKKHSGGGPIRSCRPGQQGLVVTFENPADAQHVSRRGRHVVDGVELCVRPWPEPELPESPEPGPPRNVALLDIPKEARPEYLAMLVERYSGLTEEDDFFLEMVPQLSLAVVTFRDGSGVEEFTRNFNERKKNQNQIVAKTLEPLDSVMVEGLPPGSFEDYLTIYFESPKNGGGSVSGVTLDPEENSAIVTFGDPEVLSAVLAKEHFVNKKAVSVHAYCRSLGTALYGKEGPPPRLPAPLPQPVCPHAWRLLHHDARLAAELEEEMRARLCLLEWAPPDGARPEITLHPAPALAGERAAAIRGWTEAAAAALDGHLARFRAARLAVTPAAWAAVGGRLSAEGVLTLHDPEGHVVTLVGRREDVDRVEPEWRALVDREQRSFAEAVAVPPAQLDLLRRCGLEEDIRAAGPDLRVGFDAGHVALTGLEAEVFRAKCHILERLQGLARGPCDLCPRLVSFLRRVDSAAFSRTLFAPSGIFAFYELDGEAVVITASSPQALAAAREEMRKGVGSRSIPVADPTVLDLSGWRELVDGLPGPDSQSPVLVDDLSKGPGAEVVVTGHSPALEAAYGPLAGFVDGNTLDWRLVPVALLVTLRYLEQREKLFWDKLEREGLTVAFVPDAGRRGVFLRGPRLAVASHLPRVQEVVAAPVFREVPLERPGEDRFFRDQESLLTALVKEQFGCLIHLREEGEDHPGGAGGPGPVLLLKDLPGGVRLVVRQGDLARYPADAVVNPSNEDLKHSGGLAGHLARHAGPELQEACRLLVRKSGPVPPGEAVATGAWSLPYGQVIHAVGPRWKPDDPKGCAALLGRAVRQSLRLADLGGHGSVAVPALSAGIFGFPLALCAETIVEAVAETSRGGLRAVREVHLVDLSEETVRALAVAAARGPGELDTAPVAAPKQRSHLQGQLEVLSTLRTQGGLKMVLESGRIEAAKTQVIVSGVAPDLRLGNGVLGSALLRAAGPELQVQLESYEAREKVVEGSVFPTVGGKLCCTTVLHVVIPQWDNGAGTAEQILKDVTKKCLDMTEGLCLQSVTFPAIGSGNLGYPPALVARTMVEEVDQFNWLKQSLGTLSEVRFVVFPENEESIQAFSSEFHSRKGNAVLKPQPVPRSLKAPSNPGHVGICKAVVGPVQLKVSYGDITWEKGDAIVNITNASLTLRKGVSKAIMEAAGQAIVDQCAQLGAQSPRRIVVTSGGALPCKNIIHLITQGNVKAMVTCVLQECEKCNFSSVTFPAIGTGAAQLNPEEAADSMIGAIFKFVETQRLQALRSVKIVIFQQHLQAIFCASLQKQVGLLKPSKPEDSKLKISFPSRLQSKQTQKAASKKKTFLQKESEGSVFQLCGPTEKKVDAAASWLRDRILKESSENTISDDLLEEFDPGEEAALKELQEFHRVQLKEDSPTSLRVSGLTRDVLVVCNKIQELLRQLRTAKEEEAKAELCSRLVRWQRSEGGQPVPFDKLTNLALETAHKEGKVISVLVNQQELQVDFSAMQVTGYQGNSWPIQRVSLQGGKLFELPKEWEDMKEQEVKVVPLRQGSREYQNVQARFCQTCSKFRIITIDRIQNLYLWQSYQVKKQSMDTKKDGASNERQLFHGTAPNTIDHINKMGFNRSYAGLHAALLGNGTYFAVNANYSANDTYSKPNIQGIKFMYLARVLTGEFCVGWQGLITPPAKNTQDPTDLYDTVTDQLTAPSMFIVFNDTQAYPEYLIKFTK</sequence>
<dbReference type="Pfam" id="PF23222">
    <property type="entry name" value="RRM_PARP14_1"/>
    <property type="match status" value="1"/>
</dbReference>
<reference evidence="12" key="2">
    <citation type="submission" date="2025-08" db="UniProtKB">
        <authorList>
            <consortium name="Ensembl"/>
        </authorList>
    </citation>
    <scope>IDENTIFICATION</scope>
    <source>
        <strain evidence="12">Glennie</strain>
    </source>
</reference>
<dbReference type="PROSITE" id="PS51059">
    <property type="entry name" value="PARP_CATALYTIC"/>
    <property type="match status" value="1"/>
</dbReference>